<dbReference type="InterPro" id="IPR006047">
    <property type="entry name" value="GH13_cat_dom"/>
</dbReference>
<dbReference type="Gene3D" id="2.60.40.10">
    <property type="entry name" value="Immunoglobulins"/>
    <property type="match status" value="1"/>
</dbReference>
<evidence type="ECO:0000256" key="6">
    <source>
        <dbReference type="HAMAP-Rule" id="MF_02124"/>
    </source>
</evidence>
<dbReference type="EMBL" id="JAUSQM010000001">
    <property type="protein sequence ID" value="MDP9823787.1"/>
    <property type="molecule type" value="Genomic_DNA"/>
</dbReference>
<dbReference type="EC" id="2.4.99.16" evidence="6"/>
<keyword evidence="4 6" id="KW-0119">Carbohydrate metabolism</keyword>
<feature type="binding site" evidence="6">
    <location>
        <position position="256"/>
    </location>
    <ligand>
        <name>alpha-maltose 1-phosphate</name>
        <dbReference type="ChEBI" id="CHEBI:63576"/>
    </ligand>
</feature>
<evidence type="ECO:0000313" key="8">
    <source>
        <dbReference type="EMBL" id="MDP9823787.1"/>
    </source>
</evidence>
<dbReference type="InterPro" id="IPR017853">
    <property type="entry name" value="GH"/>
</dbReference>
<dbReference type="HAMAP" id="MF_02124">
    <property type="entry name" value="GlgE"/>
    <property type="match status" value="1"/>
</dbReference>
<evidence type="ECO:0000256" key="5">
    <source>
        <dbReference type="ARBA" id="ARBA00048735"/>
    </source>
</evidence>
<feature type="binding site" evidence="6">
    <location>
        <position position="387"/>
    </location>
    <ligand>
        <name>alpha-maltose 1-phosphate</name>
        <dbReference type="ChEBI" id="CHEBI:63576"/>
    </ligand>
</feature>
<feature type="binding site" evidence="6">
    <location>
        <begin position="526"/>
        <end position="527"/>
    </location>
    <ligand>
        <name>alpha-maltose 1-phosphate</name>
        <dbReference type="ChEBI" id="CHEBI:63576"/>
    </ligand>
</feature>
<organism evidence="8 9">
    <name type="scientific">Nocardioides massiliensis</name>
    <dbReference type="NCBI Taxonomy" id="1325935"/>
    <lineage>
        <taxon>Bacteria</taxon>
        <taxon>Bacillati</taxon>
        <taxon>Actinomycetota</taxon>
        <taxon>Actinomycetes</taxon>
        <taxon>Propionibacteriales</taxon>
        <taxon>Nocardioidaceae</taxon>
        <taxon>Nocardioides</taxon>
    </lineage>
</organism>
<evidence type="ECO:0000256" key="2">
    <source>
        <dbReference type="ARBA" id="ARBA00022676"/>
    </source>
</evidence>
<dbReference type="InterPro" id="IPR021828">
    <property type="entry name" value="GlgE_dom_N/S"/>
</dbReference>
<evidence type="ECO:0000256" key="1">
    <source>
        <dbReference type="ARBA" id="ARBA00011738"/>
    </source>
</evidence>
<dbReference type="Pfam" id="PF11896">
    <property type="entry name" value="GlgE_dom_N_S"/>
    <property type="match status" value="1"/>
</dbReference>
<dbReference type="SMART" id="SM00642">
    <property type="entry name" value="Aamy"/>
    <property type="match status" value="1"/>
</dbReference>
<sequence>MVGRIPVMDVAPVVELGRYPAKAAVGEPFTVSALVFREGHDQLDADVVLTGPDGKDRAPVRMQRVEGDDVDRWAATVVCDEVGPWSFTIRAWSDPLATWDHDAGIKVPAGIDVELMFTEGALLLDRVADSLPKRGRDRRTVTDAAKALRDTTRPPGARLSAWADPALTAVLHAHPLRDLLSTEGPYPLFADRSRALVGSWYEFFPRSEGAYVDPTTGKTVSGTFRTAAERLHGVAAMGFDVVYLPPIHPIGKVNRKGPNNTLTPGPDDVGSPWAIGSDEGGHDAIHPDLGTFDDFDAFVARAGDLGLEIALDLALQAAPDHPWVKSNPEWFTTRADGSIAYAENPPKKYQDIYPINFDNDPEGIYAEVLRVVRLWMDHGVRIFRVDNPHTKPVAFWERLLAEIRGTDPDVVFLSEAFTKPPMMRALGTVGFHQSYTYFTWRTGKQELGDYLTELSQETAHVLRPNLFVNTPDILHASLQYGGPAAFKLRAVLAATASPSWGVYAGYELFEHVAVRPGSEEYLDSEKYQIRIRDWESAEAEGRSLAPYLRRLNEIRRAHPALQQLRNLHVHGSDDDAILVFSKTDLGDTSDERDTVIVVVNVDPHATRETTVHLDLPALGMEWDEGFAVHDELSGQTWHWSAHNYVRLDPHHEPAHVLTVRRTR</sequence>
<feature type="domain" description="Glycosyl hydrolase family 13 catalytic" evidence="7">
    <location>
        <begin position="198"/>
        <end position="532"/>
    </location>
</feature>
<comment type="subunit">
    <text evidence="1 6">Homodimer.</text>
</comment>
<evidence type="ECO:0000256" key="4">
    <source>
        <dbReference type="ARBA" id="ARBA00023277"/>
    </source>
</evidence>
<reference evidence="8 9" key="1">
    <citation type="submission" date="2023-07" db="EMBL/GenBank/DDBJ databases">
        <title>Sequencing the genomes of 1000 actinobacteria strains.</title>
        <authorList>
            <person name="Klenk H.-P."/>
        </authorList>
    </citation>
    <scope>NUCLEOTIDE SEQUENCE [LARGE SCALE GENOMIC DNA]</scope>
    <source>
        <strain evidence="8 9">GD13</strain>
    </source>
</reference>
<dbReference type="Pfam" id="PF21702">
    <property type="entry name" value="GLGE_C"/>
    <property type="match status" value="1"/>
</dbReference>
<name>A0ABT9NU34_9ACTN</name>
<evidence type="ECO:0000259" key="7">
    <source>
        <dbReference type="SMART" id="SM00642"/>
    </source>
</evidence>
<protein>
    <recommendedName>
        <fullName evidence="6">Alpha-1,4-glucan:maltose-1-phosphate maltosyltransferase</fullName>
        <shortName evidence="6">GMPMT</shortName>
        <ecNumber evidence="6">2.4.99.16</ecNumber>
    </recommendedName>
    <alternativeName>
        <fullName evidence="6">(1-&gt;4)-alpha-D-glucan:maltose-1-phosphate alpha-D-maltosyltransferase</fullName>
    </alternativeName>
</protein>
<dbReference type="Gene3D" id="2.60.40.1180">
    <property type="entry name" value="Golgi alpha-mannosidase II"/>
    <property type="match status" value="1"/>
</dbReference>
<dbReference type="GO" id="GO:0016757">
    <property type="term" value="F:glycosyltransferase activity"/>
    <property type="evidence" value="ECO:0007669"/>
    <property type="project" value="UniProtKB-KW"/>
</dbReference>
<dbReference type="InterPro" id="IPR049171">
    <property type="entry name" value="GLGE_C"/>
</dbReference>
<comment type="caution">
    <text evidence="8">The sequence shown here is derived from an EMBL/GenBank/DDBJ whole genome shotgun (WGS) entry which is preliminary data.</text>
</comment>
<feature type="site" description="Transition state stabilizer" evidence="6">
    <location>
        <position position="472"/>
    </location>
</feature>
<keyword evidence="2 6" id="KW-0328">Glycosyltransferase</keyword>
<feature type="active site" description="Nucleophile" evidence="6">
    <location>
        <position position="386"/>
    </location>
</feature>
<evidence type="ECO:0000256" key="3">
    <source>
        <dbReference type="ARBA" id="ARBA00022679"/>
    </source>
</evidence>
<keyword evidence="9" id="KW-1185">Reference proteome</keyword>
<dbReference type="Proteomes" id="UP001240447">
    <property type="component" value="Unassembled WGS sequence"/>
</dbReference>
<accession>A0ABT9NU34</accession>
<feature type="active site" description="Proton donor" evidence="6">
    <location>
        <position position="415"/>
    </location>
</feature>
<comment type="similarity">
    <text evidence="6">Belongs to the glycosyl hydrolase 13 family. GlgE subfamily.</text>
</comment>
<dbReference type="SUPFAM" id="SSF51445">
    <property type="entry name" value="(Trans)glycosidases"/>
    <property type="match status" value="1"/>
</dbReference>
<dbReference type="PANTHER" id="PTHR47786">
    <property type="entry name" value="ALPHA-1,4-GLUCAN:MALTOSE-1-PHOSPHATE MALTOSYLTRANSFERASE"/>
    <property type="match status" value="1"/>
</dbReference>
<dbReference type="Gene3D" id="3.20.20.80">
    <property type="entry name" value="Glycosidases"/>
    <property type="match status" value="1"/>
</dbReference>
<comment type="function">
    <text evidence="6">Maltosyltransferase that uses maltose 1-phosphate (M1P) as the sugar donor to elongate linear or branched alpha-(1-&gt;4)-glucans. Is involved in a branched alpha-glucan biosynthetic pathway from trehalose, together with TreS, Mak and GlgB.</text>
</comment>
<dbReference type="Gene3D" id="1.20.58.80">
    <property type="entry name" value="Phosphotransferase system, lactose/cellobiose-type IIA subunit"/>
    <property type="match status" value="1"/>
</dbReference>
<proteinExistence type="inferred from homology"/>
<dbReference type="InterPro" id="IPR013780">
    <property type="entry name" value="Glyco_hydro_b"/>
</dbReference>
<dbReference type="RefSeq" id="WP_068123559.1">
    <property type="nucleotide sequence ID" value="NZ_CCXJ01000660.1"/>
</dbReference>
<feature type="binding site" evidence="6">
    <location>
        <position position="316"/>
    </location>
    <ligand>
        <name>alpha-maltose 1-phosphate</name>
        <dbReference type="ChEBI" id="CHEBI:63576"/>
    </ligand>
</feature>
<dbReference type="PANTHER" id="PTHR47786:SF2">
    <property type="entry name" value="GLYCOSYL HYDROLASE FAMILY 13 CATALYTIC DOMAIN-CONTAINING PROTEIN"/>
    <property type="match status" value="1"/>
</dbReference>
<dbReference type="InterPro" id="IPR026585">
    <property type="entry name" value="GlgE"/>
</dbReference>
<dbReference type="CDD" id="cd11344">
    <property type="entry name" value="AmyAc_GlgE_like"/>
    <property type="match status" value="1"/>
</dbReference>
<feature type="binding site" evidence="6">
    <location>
        <position position="351"/>
    </location>
    <ligand>
        <name>alpha-maltose 1-phosphate</name>
        <dbReference type="ChEBI" id="CHEBI:63576"/>
    </ligand>
</feature>
<comment type="catalytic activity">
    <reaction evidence="5 6">
        <text>alpha-maltose 1-phosphate + [(1-&gt;4)-alpha-D-glucosyl](n) = [(1-&gt;4)-alpha-D-glucosyl](n+2) + phosphate</text>
        <dbReference type="Rhea" id="RHEA:42692"/>
        <dbReference type="Rhea" id="RHEA-COMP:9584"/>
        <dbReference type="Rhea" id="RHEA-COMP:10183"/>
        <dbReference type="ChEBI" id="CHEBI:15444"/>
        <dbReference type="ChEBI" id="CHEBI:43474"/>
        <dbReference type="ChEBI" id="CHEBI:63576"/>
        <dbReference type="EC" id="2.4.99.16"/>
    </reaction>
</comment>
<gene>
    <name evidence="6" type="primary">glgE</name>
    <name evidence="8" type="ORF">J2S59_003596</name>
</gene>
<dbReference type="InterPro" id="IPR013783">
    <property type="entry name" value="Ig-like_fold"/>
</dbReference>
<keyword evidence="3 6" id="KW-0808">Transferase</keyword>
<evidence type="ECO:0000313" key="9">
    <source>
        <dbReference type="Proteomes" id="UP001240447"/>
    </source>
</evidence>